<gene>
    <name evidence="7" type="ORF">NAV_LOCUS9425</name>
</gene>
<dbReference type="InterPro" id="IPR017853">
    <property type="entry name" value="GH"/>
</dbReference>
<evidence type="ECO:0000313" key="7">
    <source>
        <dbReference type="EMBL" id="VBB34634.1"/>
    </source>
</evidence>
<evidence type="ECO:0000256" key="4">
    <source>
        <dbReference type="RuleBase" id="RU004453"/>
    </source>
</evidence>
<accession>A0A498T083</accession>
<dbReference type="PROSITE" id="PS01095">
    <property type="entry name" value="GH18_1"/>
    <property type="match status" value="1"/>
</dbReference>
<dbReference type="AlphaFoldDB" id="A0A498T083"/>
<feature type="chain" id="PRO_5019804623" description="GH18 domain-containing protein" evidence="5">
    <location>
        <begin position="18"/>
        <end position="178"/>
    </location>
</feature>
<feature type="domain" description="GH18" evidence="6">
    <location>
        <begin position="18"/>
        <end position="178"/>
    </location>
</feature>
<dbReference type="SUPFAM" id="SSF51445">
    <property type="entry name" value="(Trans)glycosidases"/>
    <property type="match status" value="1"/>
</dbReference>
<dbReference type="GO" id="GO:0008061">
    <property type="term" value="F:chitin binding"/>
    <property type="evidence" value="ECO:0007669"/>
    <property type="project" value="TreeGrafter"/>
</dbReference>
<evidence type="ECO:0000256" key="2">
    <source>
        <dbReference type="ARBA" id="ARBA00023295"/>
    </source>
</evidence>
<reference evidence="7 8" key="1">
    <citation type="submission" date="2018-08" db="EMBL/GenBank/DDBJ databases">
        <authorList>
            <person name="Laetsch R D."/>
            <person name="Stevens L."/>
            <person name="Kumar S."/>
            <person name="Blaxter L. M."/>
        </authorList>
    </citation>
    <scope>NUCLEOTIDE SEQUENCE [LARGE SCALE GENOMIC DNA]</scope>
</reference>
<keyword evidence="8" id="KW-1185">Reference proteome</keyword>
<dbReference type="Proteomes" id="UP000276991">
    <property type="component" value="Unassembled WGS sequence"/>
</dbReference>
<evidence type="ECO:0000256" key="3">
    <source>
        <dbReference type="RuleBase" id="RU000489"/>
    </source>
</evidence>
<dbReference type="GO" id="GO:0005576">
    <property type="term" value="C:extracellular region"/>
    <property type="evidence" value="ECO:0007669"/>
    <property type="project" value="TreeGrafter"/>
</dbReference>
<keyword evidence="2 3" id="KW-0326">Glycosidase</keyword>
<feature type="signal peptide" evidence="5">
    <location>
        <begin position="1"/>
        <end position="17"/>
    </location>
</feature>
<dbReference type="EMBL" id="UPTC01003821">
    <property type="protein sequence ID" value="VBB34634.1"/>
    <property type="molecule type" value="Genomic_DNA"/>
</dbReference>
<dbReference type="Pfam" id="PF00704">
    <property type="entry name" value="Glyco_hydro_18"/>
    <property type="match status" value="1"/>
</dbReference>
<proteinExistence type="inferred from homology"/>
<dbReference type="OrthoDB" id="76388at2759"/>
<dbReference type="GO" id="GO:0005975">
    <property type="term" value="P:carbohydrate metabolic process"/>
    <property type="evidence" value="ECO:0007669"/>
    <property type="project" value="InterPro"/>
</dbReference>
<sequence length="178" mass="20646">MITLFIIFANIITVANGYVRGCYYISWAERQQGEGKFLPEDIPKHLCTHILYAFTNVEGKRATFEWDDEDTEWTKGIYPHMIKVKEYDPTLKILLSYSDYNSHSSVFASTVAFLRKHKFDGFDLDWEYPTGVAKEHAKLLKASVIPYSTFFSPPEHAHFELSNTCPPEHAHFELSNTW</sequence>
<dbReference type="InterPro" id="IPR001223">
    <property type="entry name" value="Glyco_hydro18_cat"/>
</dbReference>
<dbReference type="InterPro" id="IPR050314">
    <property type="entry name" value="Glycosyl_Hydrlase_18"/>
</dbReference>
<evidence type="ECO:0000313" key="8">
    <source>
        <dbReference type="Proteomes" id="UP000276991"/>
    </source>
</evidence>
<dbReference type="GO" id="GO:0006032">
    <property type="term" value="P:chitin catabolic process"/>
    <property type="evidence" value="ECO:0007669"/>
    <property type="project" value="TreeGrafter"/>
</dbReference>
<keyword evidence="5" id="KW-0732">Signal</keyword>
<organism evidence="7 8">
    <name type="scientific">Acanthocheilonema viteae</name>
    <name type="common">Filarial nematode worm</name>
    <name type="synonym">Dipetalonema viteae</name>
    <dbReference type="NCBI Taxonomy" id="6277"/>
    <lineage>
        <taxon>Eukaryota</taxon>
        <taxon>Metazoa</taxon>
        <taxon>Ecdysozoa</taxon>
        <taxon>Nematoda</taxon>
        <taxon>Chromadorea</taxon>
        <taxon>Rhabditida</taxon>
        <taxon>Spirurina</taxon>
        <taxon>Spiruromorpha</taxon>
        <taxon>Filarioidea</taxon>
        <taxon>Onchocercidae</taxon>
        <taxon>Acanthocheilonema</taxon>
    </lineage>
</organism>
<keyword evidence="1 3" id="KW-0378">Hydrolase</keyword>
<dbReference type="Gene3D" id="3.20.20.80">
    <property type="entry name" value="Glycosidases"/>
    <property type="match status" value="1"/>
</dbReference>
<name>A0A498T083_ACAVI</name>
<dbReference type="STRING" id="6277.A0A498T083"/>
<protein>
    <recommendedName>
        <fullName evidence="6">GH18 domain-containing protein</fullName>
    </recommendedName>
</protein>
<dbReference type="PANTHER" id="PTHR11177">
    <property type="entry name" value="CHITINASE"/>
    <property type="match status" value="1"/>
</dbReference>
<dbReference type="PROSITE" id="PS51910">
    <property type="entry name" value="GH18_2"/>
    <property type="match status" value="1"/>
</dbReference>
<evidence type="ECO:0000259" key="6">
    <source>
        <dbReference type="PROSITE" id="PS51910"/>
    </source>
</evidence>
<dbReference type="InterPro" id="IPR001579">
    <property type="entry name" value="Glyco_hydro_18_chit_AS"/>
</dbReference>
<dbReference type="GO" id="GO:0004568">
    <property type="term" value="F:chitinase activity"/>
    <property type="evidence" value="ECO:0007669"/>
    <property type="project" value="TreeGrafter"/>
</dbReference>
<comment type="similarity">
    <text evidence="4">Belongs to the glycosyl hydrolase 18 family.</text>
</comment>
<evidence type="ECO:0000256" key="1">
    <source>
        <dbReference type="ARBA" id="ARBA00022801"/>
    </source>
</evidence>
<dbReference type="PANTHER" id="PTHR11177:SF317">
    <property type="entry name" value="CHITINASE 12-RELATED"/>
    <property type="match status" value="1"/>
</dbReference>
<evidence type="ECO:0000256" key="5">
    <source>
        <dbReference type="SAM" id="SignalP"/>
    </source>
</evidence>